<dbReference type="AlphaFoldDB" id="A0A4D7B120"/>
<dbReference type="OrthoDB" id="7997213at2"/>
<feature type="transmembrane region" description="Helical" evidence="1">
    <location>
        <begin position="84"/>
        <end position="109"/>
    </location>
</feature>
<accession>A0A4D7B120</accession>
<evidence type="ECO:0000313" key="3">
    <source>
        <dbReference type="Proteomes" id="UP000298781"/>
    </source>
</evidence>
<dbReference type="RefSeq" id="WP_136959187.1">
    <property type="nucleotide sequence ID" value="NZ_CP039690.1"/>
</dbReference>
<feature type="transmembrane region" description="Helical" evidence="1">
    <location>
        <begin position="206"/>
        <end position="225"/>
    </location>
</feature>
<gene>
    <name evidence="2" type="ORF">E8M01_05420</name>
</gene>
<feature type="transmembrane region" description="Helical" evidence="1">
    <location>
        <begin position="164"/>
        <end position="186"/>
    </location>
</feature>
<feature type="transmembrane region" description="Helical" evidence="1">
    <location>
        <begin position="56"/>
        <end position="75"/>
    </location>
</feature>
<sequence>MAGIDRRAAIGALVPLVVTLGAIVATYVTGTTARSIETAVGSPYLIFGFFADRFPALAFAIIFVLVRLLVVAIVATRPNILFRLLLLIPAVLLVLVAALYPTFGGIIARPGFMGGGFSMLDGRITGADAGFLLGGAISGVMLGLVTGFARGLIDWSWGFTWGRLARVILAFVAYAALGAVLAWGWATFERAGALFPRAPLTIIETIGLIGLIIVASAPQIVVAALSDAARRD</sequence>
<keyword evidence="1" id="KW-1133">Transmembrane helix</keyword>
<evidence type="ECO:0000313" key="2">
    <source>
        <dbReference type="EMBL" id="QCI63730.1"/>
    </source>
</evidence>
<proteinExistence type="predicted"/>
<feature type="transmembrane region" description="Helical" evidence="1">
    <location>
        <begin position="12"/>
        <end position="36"/>
    </location>
</feature>
<reference evidence="2 3" key="1">
    <citation type="submission" date="2019-04" db="EMBL/GenBank/DDBJ databases">
        <title>Phreatobacter aquaticus sp. nov.</title>
        <authorList>
            <person name="Choi A."/>
        </authorList>
    </citation>
    <scope>NUCLEOTIDE SEQUENCE [LARGE SCALE GENOMIC DNA]</scope>
    <source>
        <strain evidence="2 3">KCTC 52518</strain>
    </source>
</reference>
<name>A0A4D7B120_9HYPH</name>
<keyword evidence="1" id="KW-0812">Transmembrane</keyword>
<protein>
    <submittedName>
        <fullName evidence="2">Uncharacterized protein</fullName>
    </submittedName>
</protein>
<organism evidence="2 3">
    <name type="scientific">Phreatobacter stygius</name>
    <dbReference type="NCBI Taxonomy" id="1940610"/>
    <lineage>
        <taxon>Bacteria</taxon>
        <taxon>Pseudomonadati</taxon>
        <taxon>Pseudomonadota</taxon>
        <taxon>Alphaproteobacteria</taxon>
        <taxon>Hyphomicrobiales</taxon>
        <taxon>Phreatobacteraceae</taxon>
        <taxon>Phreatobacter</taxon>
    </lineage>
</organism>
<keyword evidence="1" id="KW-0472">Membrane</keyword>
<dbReference type="KEGG" id="pstg:E8M01_05420"/>
<feature type="transmembrane region" description="Helical" evidence="1">
    <location>
        <begin position="129"/>
        <end position="152"/>
    </location>
</feature>
<keyword evidence="3" id="KW-1185">Reference proteome</keyword>
<dbReference type="Proteomes" id="UP000298781">
    <property type="component" value="Chromosome"/>
</dbReference>
<dbReference type="EMBL" id="CP039690">
    <property type="protein sequence ID" value="QCI63730.1"/>
    <property type="molecule type" value="Genomic_DNA"/>
</dbReference>
<evidence type="ECO:0000256" key="1">
    <source>
        <dbReference type="SAM" id="Phobius"/>
    </source>
</evidence>